<dbReference type="Proteomes" id="UP001066276">
    <property type="component" value="Chromosome 3_2"/>
</dbReference>
<evidence type="ECO:0000256" key="1">
    <source>
        <dbReference type="SAM" id="MobiDB-lite"/>
    </source>
</evidence>
<comment type="caution">
    <text evidence="2">The sequence shown here is derived from an EMBL/GenBank/DDBJ whole genome shotgun (WGS) entry which is preliminary data.</text>
</comment>
<name>A0AAV7TXA0_PLEWA</name>
<dbReference type="AlphaFoldDB" id="A0AAV7TXA0"/>
<evidence type="ECO:0000313" key="3">
    <source>
        <dbReference type="Proteomes" id="UP001066276"/>
    </source>
</evidence>
<dbReference type="EMBL" id="JANPWB010000006">
    <property type="protein sequence ID" value="KAJ1181405.1"/>
    <property type="molecule type" value="Genomic_DNA"/>
</dbReference>
<accession>A0AAV7TXA0</accession>
<evidence type="ECO:0000313" key="2">
    <source>
        <dbReference type="EMBL" id="KAJ1181405.1"/>
    </source>
</evidence>
<organism evidence="2 3">
    <name type="scientific">Pleurodeles waltl</name>
    <name type="common">Iberian ribbed newt</name>
    <dbReference type="NCBI Taxonomy" id="8319"/>
    <lineage>
        <taxon>Eukaryota</taxon>
        <taxon>Metazoa</taxon>
        <taxon>Chordata</taxon>
        <taxon>Craniata</taxon>
        <taxon>Vertebrata</taxon>
        <taxon>Euteleostomi</taxon>
        <taxon>Amphibia</taxon>
        <taxon>Batrachia</taxon>
        <taxon>Caudata</taxon>
        <taxon>Salamandroidea</taxon>
        <taxon>Salamandridae</taxon>
        <taxon>Pleurodelinae</taxon>
        <taxon>Pleurodeles</taxon>
    </lineage>
</organism>
<feature type="region of interest" description="Disordered" evidence="1">
    <location>
        <begin position="51"/>
        <end position="81"/>
    </location>
</feature>
<gene>
    <name evidence="2" type="ORF">NDU88_006612</name>
</gene>
<keyword evidence="3" id="KW-1185">Reference proteome</keyword>
<sequence length="81" mass="8483">MGGDGSRHFPTGWKSNTVGLVDVVIGAVSAAGTTTPTERHCTAVPVVETGSITTSPGRRVGFPPEIGQKSAQRRNRPLKLK</sequence>
<proteinExistence type="predicted"/>
<reference evidence="2" key="1">
    <citation type="journal article" date="2022" name="bioRxiv">
        <title>Sequencing and chromosome-scale assembly of the giantPleurodeles waltlgenome.</title>
        <authorList>
            <person name="Brown T."/>
            <person name="Elewa A."/>
            <person name="Iarovenko S."/>
            <person name="Subramanian E."/>
            <person name="Araus A.J."/>
            <person name="Petzold A."/>
            <person name="Susuki M."/>
            <person name="Suzuki K.-i.T."/>
            <person name="Hayashi T."/>
            <person name="Toyoda A."/>
            <person name="Oliveira C."/>
            <person name="Osipova E."/>
            <person name="Leigh N.D."/>
            <person name="Simon A."/>
            <person name="Yun M.H."/>
        </authorList>
    </citation>
    <scope>NUCLEOTIDE SEQUENCE</scope>
    <source>
        <strain evidence="2">20211129_DDA</strain>
        <tissue evidence="2">Liver</tissue>
    </source>
</reference>
<protein>
    <submittedName>
        <fullName evidence="2">Uncharacterized protein</fullName>
    </submittedName>
</protein>
<feature type="compositionally biased region" description="Basic residues" evidence="1">
    <location>
        <begin position="71"/>
        <end position="81"/>
    </location>
</feature>